<evidence type="ECO:0000313" key="1">
    <source>
        <dbReference type="EMBL" id="ENZ50798.1"/>
    </source>
</evidence>
<dbReference type="RefSeq" id="WP_002575525.1">
    <property type="nucleotide sequence ID" value="NZ_KB851182.1"/>
</dbReference>
<dbReference type="AlphaFoldDB" id="R0BQ56"/>
<reference evidence="1 2" key="1">
    <citation type="submission" date="2013-01" db="EMBL/GenBank/DDBJ databases">
        <title>The Genome Sequence of Clostridium bolteae 90A9.</title>
        <authorList>
            <consortium name="The Broad Institute Genome Sequencing Platform"/>
            <person name="Earl A."/>
            <person name="Ward D."/>
            <person name="Feldgarden M."/>
            <person name="Gevers D."/>
            <person name="Courvalin P."/>
            <person name="Lambert T."/>
            <person name="Walker B."/>
            <person name="Young S.K."/>
            <person name="Zeng Q."/>
            <person name="Gargeya S."/>
            <person name="Fitzgerald M."/>
            <person name="Haas B."/>
            <person name="Abouelleil A."/>
            <person name="Alvarado L."/>
            <person name="Arachchi H.M."/>
            <person name="Berlin A.M."/>
            <person name="Chapman S.B."/>
            <person name="Dewar J."/>
            <person name="Goldberg J."/>
            <person name="Griggs A."/>
            <person name="Gujja S."/>
            <person name="Hansen M."/>
            <person name="Howarth C."/>
            <person name="Imamovic A."/>
            <person name="Larimer J."/>
            <person name="McCowan C."/>
            <person name="Murphy C."/>
            <person name="Neiman D."/>
            <person name="Pearson M."/>
            <person name="Priest M."/>
            <person name="Roberts A."/>
            <person name="Saif S."/>
            <person name="Shea T."/>
            <person name="Sisk P."/>
            <person name="Sykes S."/>
            <person name="Wortman J."/>
            <person name="Nusbaum C."/>
            <person name="Birren B."/>
        </authorList>
    </citation>
    <scope>NUCLEOTIDE SEQUENCE [LARGE SCALE GENOMIC DNA]</scope>
    <source>
        <strain evidence="1 2">90A9</strain>
    </source>
</reference>
<dbReference type="PATRIC" id="fig|997894.4.peg.2426"/>
<protein>
    <submittedName>
        <fullName evidence="1">Uncharacterized protein</fullName>
    </submittedName>
</protein>
<evidence type="ECO:0000313" key="2">
    <source>
        <dbReference type="Proteomes" id="UP000013126"/>
    </source>
</evidence>
<dbReference type="EMBL" id="AGYH01000005">
    <property type="protein sequence ID" value="ENZ50798.1"/>
    <property type="molecule type" value="Genomic_DNA"/>
</dbReference>
<name>R0BQ56_9FIRM</name>
<dbReference type="Proteomes" id="UP000013126">
    <property type="component" value="Unassembled WGS sequence"/>
</dbReference>
<dbReference type="HOGENOM" id="CLU_2449380_0_0_9"/>
<accession>R0BQ56</accession>
<gene>
    <name evidence="1" type="ORF">HMPREF1085_02281</name>
</gene>
<keyword evidence="2" id="KW-1185">Reference proteome</keyword>
<organism evidence="1 2">
    <name type="scientific">Enterocloster bolteae 90A9</name>
    <dbReference type="NCBI Taxonomy" id="997894"/>
    <lineage>
        <taxon>Bacteria</taxon>
        <taxon>Bacillati</taxon>
        <taxon>Bacillota</taxon>
        <taxon>Clostridia</taxon>
        <taxon>Lachnospirales</taxon>
        <taxon>Lachnospiraceae</taxon>
        <taxon>Enterocloster</taxon>
    </lineage>
</organism>
<comment type="caution">
    <text evidence="1">The sequence shown here is derived from an EMBL/GenBank/DDBJ whole genome shotgun (WGS) entry which is preliminary data.</text>
</comment>
<proteinExistence type="predicted"/>
<sequence>MIRHETYNFDQCKVTFNKDIYTAILERREGEEEQYPTVLLDYRPIREDGVDLRMIPCILEFKNEKAIDELIDVLKHLKETWKTEERDDGKI</sequence>
<dbReference type="GeneID" id="23113382"/>